<evidence type="ECO:0000259" key="1">
    <source>
        <dbReference type="Pfam" id="PF06985"/>
    </source>
</evidence>
<reference evidence="2 3" key="1">
    <citation type="submission" date="2018-12" db="EMBL/GenBank/DDBJ databases">
        <title>Draft genome sequence of Xylaria grammica IHI A82.</title>
        <authorList>
            <person name="Buettner E."/>
            <person name="Kellner H."/>
        </authorList>
    </citation>
    <scope>NUCLEOTIDE SEQUENCE [LARGE SCALE GENOMIC DNA]</scope>
    <source>
        <strain evidence="2 3">IHI A82</strain>
    </source>
</reference>
<dbReference type="PANTHER" id="PTHR24148:SF81">
    <property type="entry name" value="HETEROKARYON INCOMPATIBILITY DOMAIN-CONTAINING PROTEIN"/>
    <property type="match status" value="1"/>
</dbReference>
<organism evidence="2 3">
    <name type="scientific">Xylaria grammica</name>
    <dbReference type="NCBI Taxonomy" id="363999"/>
    <lineage>
        <taxon>Eukaryota</taxon>
        <taxon>Fungi</taxon>
        <taxon>Dikarya</taxon>
        <taxon>Ascomycota</taxon>
        <taxon>Pezizomycotina</taxon>
        <taxon>Sordariomycetes</taxon>
        <taxon>Xylariomycetidae</taxon>
        <taxon>Xylariales</taxon>
        <taxon>Xylariaceae</taxon>
        <taxon>Xylaria</taxon>
    </lineage>
</organism>
<dbReference type="EMBL" id="RYZI01000458">
    <property type="protein sequence ID" value="RWA05284.1"/>
    <property type="molecule type" value="Genomic_DNA"/>
</dbReference>
<dbReference type="InterPro" id="IPR010730">
    <property type="entry name" value="HET"/>
</dbReference>
<keyword evidence="3" id="KW-1185">Reference proteome</keyword>
<feature type="domain" description="Heterokaryon incompatibility" evidence="1">
    <location>
        <begin position="163"/>
        <end position="308"/>
    </location>
</feature>
<dbReference type="InterPro" id="IPR052895">
    <property type="entry name" value="HetReg/Transcr_Mod"/>
</dbReference>
<protein>
    <recommendedName>
        <fullName evidence="1">Heterokaryon incompatibility domain-containing protein</fullName>
    </recommendedName>
</protein>
<accession>A0A439CSY5</accession>
<evidence type="ECO:0000313" key="2">
    <source>
        <dbReference type="EMBL" id="RWA05284.1"/>
    </source>
</evidence>
<sequence>MAASTNHWHDLKCPGPKIELEEHEPNCGIKDTRHFPPLFKLVPYCVACGQRPPLHDILSKHGNSGTLGVEPEVKPLGQLNLYWPSTSLYHGSTELATPEKSTQEERFSTVYPATLLPDQFRQARLSPAQGGNFKQTLSNAADPEDFPVHLTLEIYHEDNYPEYEAFSYTWGGEDPEDDEGHCPVYVGPYWDILIQTRNCWELLRFARLPHTTRQIWVDAVCINQGNMEEKAQQVAKMGRVFRESLRVVVYLGPDAVVKPQHRFPRRHHFGEFATGAVRPKALDGSVMDFDIETLFQKRYFTRLWVVQELILSPRTIIRIGDIDISVDSVTTKRLGESVPGWDWAKTPVPWFRYVARQTLGRDPCEALQLVSKANCSDLRDRLFGILEHRKSSGSQVAEPWVPSWVPDWTSPKTWQRFRRPTSSYEEIEDAASHALIAKDPDLLPVQSGLVWPVPNPDAKSRILWNREATVNAKTGTLSHVRAMRLFVIPSTPKHCARFGDYGVYMVILKMTWGKADLSLYLVSQRALNRDILPMQDHLYALDTEQGLQFLILRDAEGSLLFVKPHAGPGYFDMGTSRLQNFHLVAAVPYAFLSFSRLANGVIHHPAN</sequence>
<gene>
    <name evidence="2" type="ORF">EKO27_g9829</name>
</gene>
<dbReference type="PANTHER" id="PTHR24148">
    <property type="entry name" value="ANKYRIN REPEAT DOMAIN-CONTAINING PROTEIN 39 HOMOLOG-RELATED"/>
    <property type="match status" value="1"/>
</dbReference>
<dbReference type="STRING" id="363999.A0A439CSY5"/>
<comment type="caution">
    <text evidence="2">The sequence shown here is derived from an EMBL/GenBank/DDBJ whole genome shotgun (WGS) entry which is preliminary data.</text>
</comment>
<dbReference type="Proteomes" id="UP000286045">
    <property type="component" value="Unassembled WGS sequence"/>
</dbReference>
<proteinExistence type="predicted"/>
<dbReference type="Pfam" id="PF06985">
    <property type="entry name" value="HET"/>
    <property type="match status" value="1"/>
</dbReference>
<name>A0A439CSY5_9PEZI</name>
<evidence type="ECO:0000313" key="3">
    <source>
        <dbReference type="Proteomes" id="UP000286045"/>
    </source>
</evidence>
<dbReference type="AlphaFoldDB" id="A0A439CSY5"/>